<name>A0A974P145_9CAUL</name>
<dbReference type="Pfam" id="PF04542">
    <property type="entry name" value="Sigma70_r2"/>
    <property type="match status" value="1"/>
</dbReference>
<feature type="domain" description="RNA polymerase sigma-70 region 2" evidence="7">
    <location>
        <begin position="31"/>
        <end position="95"/>
    </location>
</feature>
<evidence type="ECO:0000256" key="1">
    <source>
        <dbReference type="ARBA" id="ARBA00010641"/>
    </source>
</evidence>
<evidence type="ECO:0000256" key="5">
    <source>
        <dbReference type="ARBA" id="ARBA00023163"/>
    </source>
</evidence>
<evidence type="ECO:0000259" key="7">
    <source>
        <dbReference type="Pfam" id="PF04542"/>
    </source>
</evidence>
<gene>
    <name evidence="9" type="ORF">JKL49_15020</name>
</gene>
<sequence>MTAVGLHQEGDGARIEERMTDDTDWRDDVVRMIPALRAFGWSLCHNGSDADDLVQDTLIKAWTNRDKFEMGTNLRAWLFTILRNTYYTQVIRRRREVRDELGEYAGALKTPPSQDWSVAMHAMQDALKHLPDEHREALILVGGAGMSYEEAAEICGCAVGTIKSRVNRARAKLLKIMDADALRPHGQ</sequence>
<dbReference type="GO" id="GO:0016987">
    <property type="term" value="F:sigma factor activity"/>
    <property type="evidence" value="ECO:0007669"/>
    <property type="project" value="UniProtKB-KW"/>
</dbReference>
<evidence type="ECO:0000313" key="9">
    <source>
        <dbReference type="EMBL" id="QQZ48743.1"/>
    </source>
</evidence>
<keyword evidence="5 6" id="KW-0804">Transcription</keyword>
<dbReference type="CDD" id="cd06171">
    <property type="entry name" value="Sigma70_r4"/>
    <property type="match status" value="1"/>
</dbReference>
<keyword evidence="2 6" id="KW-0805">Transcription regulation</keyword>
<organism evidence="9">
    <name type="scientific">Phenylobacterium glaciei</name>
    <dbReference type="NCBI Taxonomy" id="2803784"/>
    <lineage>
        <taxon>Bacteria</taxon>
        <taxon>Pseudomonadati</taxon>
        <taxon>Pseudomonadota</taxon>
        <taxon>Alphaproteobacteria</taxon>
        <taxon>Caulobacterales</taxon>
        <taxon>Caulobacteraceae</taxon>
        <taxon>Phenylobacterium</taxon>
    </lineage>
</organism>
<reference evidence="9" key="1">
    <citation type="submission" date="2021-01" db="EMBL/GenBank/DDBJ databases">
        <title>Genome sequence of Phenylobacterium sp. 20VBR1 isolated from a valley glaceir, Ny-Alesund, Svalbard.</title>
        <authorList>
            <person name="Thomas F.A."/>
            <person name="Krishnan K.P."/>
            <person name="Sinha R.K."/>
        </authorList>
    </citation>
    <scope>NUCLEOTIDE SEQUENCE</scope>
    <source>
        <strain evidence="9">20VBR1</strain>
    </source>
</reference>
<evidence type="ECO:0000256" key="4">
    <source>
        <dbReference type="ARBA" id="ARBA00023125"/>
    </source>
</evidence>
<evidence type="ECO:0000259" key="8">
    <source>
        <dbReference type="Pfam" id="PF08281"/>
    </source>
</evidence>
<protein>
    <recommendedName>
        <fullName evidence="6">RNA polymerase sigma factor</fullName>
    </recommendedName>
</protein>
<dbReference type="PROSITE" id="PS01063">
    <property type="entry name" value="SIGMA70_ECF"/>
    <property type="match status" value="1"/>
</dbReference>
<dbReference type="SUPFAM" id="SSF88946">
    <property type="entry name" value="Sigma2 domain of RNA polymerase sigma factors"/>
    <property type="match status" value="1"/>
</dbReference>
<dbReference type="GO" id="GO:0006352">
    <property type="term" value="P:DNA-templated transcription initiation"/>
    <property type="evidence" value="ECO:0007669"/>
    <property type="project" value="InterPro"/>
</dbReference>
<dbReference type="InterPro" id="IPR039425">
    <property type="entry name" value="RNA_pol_sigma-70-like"/>
</dbReference>
<accession>A0A974P145</accession>
<evidence type="ECO:0000256" key="2">
    <source>
        <dbReference type="ARBA" id="ARBA00023015"/>
    </source>
</evidence>
<dbReference type="InterPro" id="IPR013324">
    <property type="entry name" value="RNA_pol_sigma_r3/r4-like"/>
</dbReference>
<dbReference type="NCBIfam" id="TIGR02937">
    <property type="entry name" value="sigma70-ECF"/>
    <property type="match status" value="1"/>
</dbReference>
<dbReference type="EMBL" id="CP068570">
    <property type="protein sequence ID" value="QQZ48743.1"/>
    <property type="molecule type" value="Genomic_DNA"/>
</dbReference>
<keyword evidence="3 6" id="KW-0731">Sigma factor</keyword>
<dbReference type="Gene3D" id="1.10.10.10">
    <property type="entry name" value="Winged helix-like DNA-binding domain superfamily/Winged helix DNA-binding domain"/>
    <property type="match status" value="1"/>
</dbReference>
<evidence type="ECO:0000256" key="6">
    <source>
        <dbReference type="RuleBase" id="RU000716"/>
    </source>
</evidence>
<dbReference type="PANTHER" id="PTHR43133:SF25">
    <property type="entry name" value="RNA POLYMERASE SIGMA FACTOR RFAY-RELATED"/>
    <property type="match status" value="1"/>
</dbReference>
<dbReference type="PANTHER" id="PTHR43133">
    <property type="entry name" value="RNA POLYMERASE ECF-TYPE SIGMA FACTO"/>
    <property type="match status" value="1"/>
</dbReference>
<dbReference type="Gene3D" id="1.10.1740.10">
    <property type="match status" value="1"/>
</dbReference>
<dbReference type="Pfam" id="PF08281">
    <property type="entry name" value="Sigma70_r4_2"/>
    <property type="match status" value="1"/>
</dbReference>
<dbReference type="InterPro" id="IPR014284">
    <property type="entry name" value="RNA_pol_sigma-70_dom"/>
</dbReference>
<evidence type="ECO:0000256" key="3">
    <source>
        <dbReference type="ARBA" id="ARBA00023082"/>
    </source>
</evidence>
<dbReference type="InterPro" id="IPR013325">
    <property type="entry name" value="RNA_pol_sigma_r2"/>
</dbReference>
<dbReference type="GO" id="GO:0003677">
    <property type="term" value="F:DNA binding"/>
    <property type="evidence" value="ECO:0007669"/>
    <property type="project" value="UniProtKB-KW"/>
</dbReference>
<comment type="similarity">
    <text evidence="1 6">Belongs to the sigma-70 factor family. ECF subfamily.</text>
</comment>
<feature type="domain" description="RNA polymerase sigma factor 70 region 4 type 2" evidence="8">
    <location>
        <begin position="122"/>
        <end position="173"/>
    </location>
</feature>
<dbReference type="AlphaFoldDB" id="A0A974P145"/>
<dbReference type="InterPro" id="IPR000838">
    <property type="entry name" value="RNA_pol_sigma70_ECF_CS"/>
</dbReference>
<dbReference type="InterPro" id="IPR013249">
    <property type="entry name" value="RNA_pol_sigma70_r4_t2"/>
</dbReference>
<proteinExistence type="inferred from homology"/>
<dbReference type="InterPro" id="IPR036388">
    <property type="entry name" value="WH-like_DNA-bd_sf"/>
</dbReference>
<keyword evidence="4 6" id="KW-0238">DNA-binding</keyword>
<dbReference type="InterPro" id="IPR007627">
    <property type="entry name" value="RNA_pol_sigma70_r2"/>
</dbReference>
<dbReference type="SUPFAM" id="SSF88659">
    <property type="entry name" value="Sigma3 and sigma4 domains of RNA polymerase sigma factors"/>
    <property type="match status" value="1"/>
</dbReference>